<dbReference type="InterPro" id="IPR050491">
    <property type="entry name" value="AmpC-like"/>
</dbReference>
<feature type="domain" description="Beta-lactamase-related" evidence="1">
    <location>
        <begin position="36"/>
        <end position="363"/>
    </location>
</feature>
<keyword evidence="3" id="KW-1185">Reference proteome</keyword>
<dbReference type="PANTHER" id="PTHR46825">
    <property type="entry name" value="D-ALANYL-D-ALANINE-CARBOXYPEPTIDASE/ENDOPEPTIDASE AMPH"/>
    <property type="match status" value="1"/>
</dbReference>
<accession>A0A0D0Q0T6</accession>
<gene>
    <name evidence="2" type="ORF">TR51_18320</name>
</gene>
<dbReference type="PANTHER" id="PTHR46825:SF7">
    <property type="entry name" value="D-ALANYL-D-ALANINE CARBOXYPEPTIDASE"/>
    <property type="match status" value="1"/>
</dbReference>
<dbReference type="EMBL" id="JXZB01000002">
    <property type="protein sequence ID" value="KIQ66122.1"/>
    <property type="molecule type" value="Genomic_DNA"/>
</dbReference>
<sequence length="379" mass="40097">MVAGASVFALAPGAGAATPPTVPVPQRTALQQGLDALTGRAGASGAIAEVRDHGRAVWRGTSGVADLATRQPAPVDGEFRAGSVTKTFVATVVLQLSAEHRIDLDEPIERHLPGLVPNGGNITVRQVMNHTAGLADFLEDPRFAYESDEALRRLLAVDRWQTLQARDLIAIGVSRQPYFPPGQGWHYSNTDYLVLGELVQRVTGNGWRTEVNRRVLQPLGLRHTFLPGTATAVPGPHSHGYLALSGGPADITELNPSMAGAAGELISTTDDLARFNAALLGGRVLAPAQLAEMTTTVAADEQPPTRYGLGLMQLRTSCGEVWGHPGGIHGYVTYLFGDRSGTRQIAISANPYDPQKGAELTPAVLDLIDLTFCGPKSAS</sequence>
<evidence type="ECO:0000259" key="1">
    <source>
        <dbReference type="Pfam" id="PF00144"/>
    </source>
</evidence>
<proteinExistence type="predicted"/>
<dbReference type="STRING" id="2064.TR51_18320"/>
<dbReference type="AlphaFoldDB" id="A0A0D0Q0T6"/>
<evidence type="ECO:0000313" key="3">
    <source>
        <dbReference type="Proteomes" id="UP000032066"/>
    </source>
</evidence>
<dbReference type="Pfam" id="PF00144">
    <property type="entry name" value="Beta-lactamase"/>
    <property type="match status" value="1"/>
</dbReference>
<organism evidence="2 3">
    <name type="scientific">Kitasatospora griseola</name>
    <name type="common">Streptomyces griseolosporeus</name>
    <dbReference type="NCBI Taxonomy" id="2064"/>
    <lineage>
        <taxon>Bacteria</taxon>
        <taxon>Bacillati</taxon>
        <taxon>Actinomycetota</taxon>
        <taxon>Actinomycetes</taxon>
        <taxon>Kitasatosporales</taxon>
        <taxon>Streptomycetaceae</taxon>
        <taxon>Kitasatospora</taxon>
    </lineage>
</organism>
<reference evidence="2 3" key="1">
    <citation type="submission" date="2015-02" db="EMBL/GenBank/DDBJ databases">
        <title>Draft genome sequence of Kitasatospora griseola MF730-N6, a bafilomycin, terpentecin and satosporin producer.</title>
        <authorList>
            <person name="Arens J.C."/>
            <person name="Haltli B."/>
            <person name="Kerr R.G."/>
        </authorList>
    </citation>
    <scope>NUCLEOTIDE SEQUENCE [LARGE SCALE GENOMIC DNA]</scope>
    <source>
        <strain evidence="2 3">MF730-N6</strain>
    </source>
</reference>
<protein>
    <recommendedName>
        <fullName evidence="1">Beta-lactamase-related domain-containing protein</fullName>
    </recommendedName>
</protein>
<comment type="caution">
    <text evidence="2">The sequence shown here is derived from an EMBL/GenBank/DDBJ whole genome shotgun (WGS) entry which is preliminary data.</text>
</comment>
<evidence type="ECO:0000313" key="2">
    <source>
        <dbReference type="EMBL" id="KIQ66122.1"/>
    </source>
</evidence>
<dbReference type="SUPFAM" id="SSF56601">
    <property type="entry name" value="beta-lactamase/transpeptidase-like"/>
    <property type="match status" value="1"/>
</dbReference>
<dbReference type="Proteomes" id="UP000032066">
    <property type="component" value="Unassembled WGS sequence"/>
</dbReference>
<name>A0A0D0Q0T6_KITGR</name>
<dbReference type="InterPro" id="IPR012338">
    <property type="entry name" value="Beta-lactam/transpept-like"/>
</dbReference>
<dbReference type="InterPro" id="IPR001466">
    <property type="entry name" value="Beta-lactam-related"/>
</dbReference>
<dbReference type="Gene3D" id="3.40.710.10">
    <property type="entry name" value="DD-peptidase/beta-lactamase superfamily"/>
    <property type="match status" value="1"/>
</dbReference>
<dbReference type="PATRIC" id="fig|2064.6.peg.3930"/>